<evidence type="ECO:0000256" key="1">
    <source>
        <dbReference type="SAM" id="MobiDB-lite"/>
    </source>
</evidence>
<dbReference type="Pfam" id="PF14510">
    <property type="entry name" value="ABC_trans_N"/>
    <property type="match status" value="1"/>
</dbReference>
<protein>
    <submittedName>
        <fullName evidence="3">ABC transporter</fullName>
    </submittedName>
</protein>
<dbReference type="EMBL" id="JACYCC010000350">
    <property type="protein sequence ID" value="KAF8668009.1"/>
    <property type="molecule type" value="Genomic_DNA"/>
</dbReference>
<feature type="domain" description="Pleiotropic ABC efflux transporter N-terminal" evidence="2">
    <location>
        <begin position="51"/>
        <end position="126"/>
    </location>
</feature>
<organism evidence="3 4">
    <name type="scientific">Rhizoctonia solani</name>
    <dbReference type="NCBI Taxonomy" id="456999"/>
    <lineage>
        <taxon>Eukaryota</taxon>
        <taxon>Fungi</taxon>
        <taxon>Dikarya</taxon>
        <taxon>Basidiomycota</taxon>
        <taxon>Agaricomycotina</taxon>
        <taxon>Agaricomycetes</taxon>
        <taxon>Cantharellales</taxon>
        <taxon>Ceratobasidiaceae</taxon>
        <taxon>Rhizoctonia</taxon>
    </lineage>
</organism>
<name>A0A8H7GYG9_9AGAM</name>
<reference evidence="3" key="1">
    <citation type="submission" date="2020-09" db="EMBL/GenBank/DDBJ databases">
        <title>Comparative genome analyses of four rice-infecting Rhizoctonia solani isolates reveal extensive enrichment of homogalacturonan modification genes.</title>
        <authorList>
            <person name="Lee D.-Y."/>
            <person name="Jeon J."/>
            <person name="Kim K.-T."/>
            <person name="Cheong K."/>
            <person name="Song H."/>
            <person name="Choi G."/>
            <person name="Ko J."/>
            <person name="Opiyo S.O."/>
            <person name="Zuo S."/>
            <person name="Madhav S."/>
            <person name="Lee Y.-H."/>
            <person name="Wang G.-L."/>
        </authorList>
    </citation>
    <scope>NUCLEOTIDE SEQUENCE</scope>
    <source>
        <strain evidence="3">AG1-IA YN-7</strain>
    </source>
</reference>
<dbReference type="InterPro" id="IPR029481">
    <property type="entry name" value="ABC_trans_N"/>
</dbReference>
<dbReference type="AlphaFoldDB" id="A0A8H7GYG9"/>
<dbReference type="Proteomes" id="UP000650582">
    <property type="component" value="Unassembled WGS sequence"/>
</dbReference>
<feature type="region of interest" description="Disordered" evidence="1">
    <location>
        <begin position="1"/>
        <end position="43"/>
    </location>
</feature>
<proteinExistence type="predicted"/>
<comment type="caution">
    <text evidence="3">The sequence shown here is derived from an EMBL/GenBank/DDBJ whole genome shotgun (WGS) entry which is preliminary data.</text>
</comment>
<evidence type="ECO:0000313" key="4">
    <source>
        <dbReference type="Proteomes" id="UP000650582"/>
    </source>
</evidence>
<evidence type="ECO:0000313" key="3">
    <source>
        <dbReference type="EMBL" id="KAF8668009.1"/>
    </source>
</evidence>
<accession>A0A8H7GYG9</accession>
<evidence type="ECO:0000259" key="2">
    <source>
        <dbReference type="Pfam" id="PF14510"/>
    </source>
</evidence>
<sequence length="171" mass="19037">MSRYGPETVSDPATAVPSRAPSEAIDMQDTEKHQHQNTGINVHNAEKQFNDLARRLTRQSTHHDEKGGSDPDIENQQSFDLLEYLRSTSGKQNQAGFAHKHVGVTFHDLRVIGVGGVKIYVRTFPDAVKEFLLSPLYIAASLLGKKPNGSCPGTSWVRMLFVPQDNREPTR</sequence>
<feature type="region of interest" description="Disordered" evidence="1">
    <location>
        <begin position="57"/>
        <end position="76"/>
    </location>
</feature>
<gene>
    <name evidence="3" type="ORF">RHS04_09193</name>
</gene>